<protein>
    <recommendedName>
        <fullName evidence="4">Extracellular protein</fullName>
    </recommendedName>
</protein>
<evidence type="ECO:0000313" key="2">
    <source>
        <dbReference type="EMBL" id="MFC6163692.1"/>
    </source>
</evidence>
<evidence type="ECO:0000313" key="3">
    <source>
        <dbReference type="Proteomes" id="UP001596253"/>
    </source>
</evidence>
<comment type="caution">
    <text evidence="2">The sequence shown here is derived from an EMBL/GenBank/DDBJ whole genome shotgun (WGS) entry which is preliminary data.</text>
</comment>
<sequence length="127" mass="13951">MQKFLWGCLMIGLLGVTTVSASQLTTPVVPTRVTKSALTVQKLDPGTAQAVQPTAVIGTWRLADQRLKLRADGSYQLTIGEHQLDGYWQLSGQRTLTLTDAVGQQKHGLVTMPHLHFADQADHWTKC</sequence>
<organism evidence="2 3">
    <name type="scientific">Lactiplantibacillus dongliensis</name>
    <dbReference type="NCBI Taxonomy" id="2559919"/>
    <lineage>
        <taxon>Bacteria</taxon>
        <taxon>Bacillati</taxon>
        <taxon>Bacillota</taxon>
        <taxon>Bacilli</taxon>
        <taxon>Lactobacillales</taxon>
        <taxon>Lactobacillaceae</taxon>
        <taxon>Lactiplantibacillus</taxon>
    </lineage>
</organism>
<dbReference type="Proteomes" id="UP001596253">
    <property type="component" value="Unassembled WGS sequence"/>
</dbReference>
<name>A0ABW1R6A9_9LACO</name>
<proteinExistence type="predicted"/>
<evidence type="ECO:0000256" key="1">
    <source>
        <dbReference type="SAM" id="SignalP"/>
    </source>
</evidence>
<dbReference type="RefSeq" id="WP_137640697.1">
    <property type="nucleotide sequence ID" value="NZ_BJDK01000025.1"/>
</dbReference>
<keyword evidence="3" id="KW-1185">Reference proteome</keyword>
<evidence type="ECO:0008006" key="4">
    <source>
        <dbReference type="Google" id="ProtNLM"/>
    </source>
</evidence>
<keyword evidence="1" id="KW-0732">Signal</keyword>
<gene>
    <name evidence="2" type="ORF">ACFP3T_03280</name>
</gene>
<reference evidence="3" key="1">
    <citation type="journal article" date="2019" name="Int. J. Syst. Evol. Microbiol.">
        <title>The Global Catalogue of Microorganisms (GCM) 10K type strain sequencing project: providing services to taxonomists for standard genome sequencing and annotation.</title>
        <authorList>
            <consortium name="The Broad Institute Genomics Platform"/>
            <consortium name="The Broad Institute Genome Sequencing Center for Infectious Disease"/>
            <person name="Wu L."/>
            <person name="Ma J."/>
        </authorList>
    </citation>
    <scope>NUCLEOTIDE SEQUENCE [LARGE SCALE GENOMIC DNA]</scope>
    <source>
        <strain evidence="3">CCM 8932</strain>
    </source>
</reference>
<dbReference type="EMBL" id="JBHSSD010000010">
    <property type="protein sequence ID" value="MFC6163692.1"/>
    <property type="molecule type" value="Genomic_DNA"/>
</dbReference>
<feature type="chain" id="PRO_5047382740" description="Extracellular protein" evidence="1">
    <location>
        <begin position="22"/>
        <end position="127"/>
    </location>
</feature>
<feature type="signal peptide" evidence="1">
    <location>
        <begin position="1"/>
        <end position="21"/>
    </location>
</feature>
<accession>A0ABW1R6A9</accession>